<comment type="catalytic activity">
    <reaction evidence="10">
        <text>fluoride(in) = fluoride(out)</text>
        <dbReference type="Rhea" id="RHEA:76159"/>
        <dbReference type="ChEBI" id="CHEBI:17051"/>
    </reaction>
    <physiologicalReaction direction="left-to-right" evidence="10">
        <dbReference type="Rhea" id="RHEA:76160"/>
    </physiologicalReaction>
</comment>
<keyword evidence="3" id="KW-0997">Cell inner membrane</keyword>
<dbReference type="GO" id="GO:0005886">
    <property type="term" value="C:plasma membrane"/>
    <property type="evidence" value="ECO:0007669"/>
    <property type="project" value="UniProtKB-SubCell"/>
</dbReference>
<evidence type="ECO:0000256" key="1">
    <source>
        <dbReference type="ARBA" id="ARBA00004651"/>
    </source>
</evidence>
<evidence type="ECO:0000313" key="13">
    <source>
        <dbReference type="Proteomes" id="UP000316714"/>
    </source>
</evidence>
<keyword evidence="6 11" id="KW-0406">Ion transport</keyword>
<dbReference type="GO" id="GO:0140114">
    <property type="term" value="P:cellular detoxification of fluoride"/>
    <property type="evidence" value="ECO:0007669"/>
    <property type="project" value="UniProtKB-UniRule"/>
</dbReference>
<evidence type="ECO:0000256" key="10">
    <source>
        <dbReference type="ARBA" id="ARBA00035585"/>
    </source>
</evidence>
<feature type="binding site" evidence="11">
    <location>
        <position position="73"/>
    </location>
    <ligand>
        <name>Na(+)</name>
        <dbReference type="ChEBI" id="CHEBI:29101"/>
        <note>structural</note>
    </ligand>
</feature>
<dbReference type="InterPro" id="IPR003691">
    <property type="entry name" value="FluC"/>
</dbReference>
<comment type="subcellular location">
    <subcellularLocation>
        <location evidence="1 11">Cell membrane</location>
        <topology evidence="1 11">Multi-pass membrane protein</topology>
    </subcellularLocation>
</comment>
<organism evidence="12 13">
    <name type="scientific">Posidoniimonas corsicana</name>
    <dbReference type="NCBI Taxonomy" id="1938618"/>
    <lineage>
        <taxon>Bacteria</taxon>
        <taxon>Pseudomonadati</taxon>
        <taxon>Planctomycetota</taxon>
        <taxon>Planctomycetia</taxon>
        <taxon>Pirellulales</taxon>
        <taxon>Lacipirellulaceae</taxon>
        <taxon>Posidoniimonas</taxon>
    </lineage>
</organism>
<dbReference type="RefSeq" id="WP_146565619.1">
    <property type="nucleotide sequence ID" value="NZ_SIHJ01000001.1"/>
</dbReference>
<dbReference type="HAMAP" id="MF_00454">
    <property type="entry name" value="FluC"/>
    <property type="match status" value="1"/>
</dbReference>
<keyword evidence="7 11" id="KW-0472">Membrane</keyword>
<gene>
    <name evidence="11 12" type="primary">crcB</name>
    <name evidence="11" type="synonym">fluC</name>
    <name evidence="12" type="ORF">KOR34_32050</name>
</gene>
<keyword evidence="2 11" id="KW-1003">Cell membrane</keyword>
<evidence type="ECO:0000256" key="8">
    <source>
        <dbReference type="ARBA" id="ARBA00023303"/>
    </source>
</evidence>
<proteinExistence type="inferred from homology"/>
<keyword evidence="13" id="KW-1185">Reference proteome</keyword>
<feature type="binding site" evidence="11">
    <location>
        <position position="76"/>
    </location>
    <ligand>
        <name>Na(+)</name>
        <dbReference type="ChEBI" id="CHEBI:29101"/>
        <note>structural</note>
    </ligand>
</feature>
<dbReference type="OrthoDB" id="9815830at2"/>
<keyword evidence="4 11" id="KW-0812">Transmembrane</keyword>
<comment type="function">
    <text evidence="11">Fluoride-specific ion channel. Important for reducing fluoride concentration in the cell, thus reducing its toxicity.</text>
</comment>
<dbReference type="AlphaFoldDB" id="A0A5C5VI14"/>
<dbReference type="GO" id="GO:0062054">
    <property type="term" value="F:fluoride channel activity"/>
    <property type="evidence" value="ECO:0007669"/>
    <property type="project" value="UniProtKB-UniRule"/>
</dbReference>
<keyword evidence="11" id="KW-0479">Metal-binding</keyword>
<evidence type="ECO:0000256" key="4">
    <source>
        <dbReference type="ARBA" id="ARBA00022692"/>
    </source>
</evidence>
<dbReference type="EMBL" id="SIHJ01000001">
    <property type="protein sequence ID" value="TWT38236.1"/>
    <property type="molecule type" value="Genomic_DNA"/>
</dbReference>
<dbReference type="PANTHER" id="PTHR28259:SF1">
    <property type="entry name" value="FLUORIDE EXPORT PROTEIN 1-RELATED"/>
    <property type="match status" value="1"/>
</dbReference>
<comment type="activity regulation">
    <text evidence="11">Na(+) is not transported, but it plays an essential structural role and its presence is essential for fluoride channel function.</text>
</comment>
<dbReference type="Pfam" id="PF02537">
    <property type="entry name" value="CRCB"/>
    <property type="match status" value="1"/>
</dbReference>
<keyword evidence="11" id="KW-0813">Transport</keyword>
<feature type="transmembrane region" description="Helical" evidence="11">
    <location>
        <begin position="30"/>
        <end position="54"/>
    </location>
</feature>
<dbReference type="Proteomes" id="UP000316714">
    <property type="component" value="Unassembled WGS sequence"/>
</dbReference>
<accession>A0A5C5VI14</accession>
<dbReference type="GO" id="GO:0046872">
    <property type="term" value="F:metal ion binding"/>
    <property type="evidence" value="ECO:0007669"/>
    <property type="project" value="UniProtKB-KW"/>
</dbReference>
<evidence type="ECO:0000256" key="9">
    <source>
        <dbReference type="ARBA" id="ARBA00035120"/>
    </source>
</evidence>
<comment type="caution">
    <text evidence="12">The sequence shown here is derived from an EMBL/GenBank/DDBJ whole genome shotgun (WGS) entry which is preliminary data.</text>
</comment>
<comment type="similarity">
    <text evidence="9 11">Belongs to the fluoride channel Fluc/FEX (TC 1.A.43) family.</text>
</comment>
<evidence type="ECO:0000313" key="12">
    <source>
        <dbReference type="EMBL" id="TWT38236.1"/>
    </source>
</evidence>
<feature type="transmembrane region" description="Helical" evidence="11">
    <location>
        <begin position="101"/>
        <end position="123"/>
    </location>
</feature>
<protein>
    <recommendedName>
        <fullName evidence="11">Fluoride-specific ion channel FluC</fullName>
    </recommendedName>
</protein>
<evidence type="ECO:0000256" key="2">
    <source>
        <dbReference type="ARBA" id="ARBA00022475"/>
    </source>
</evidence>
<evidence type="ECO:0000256" key="3">
    <source>
        <dbReference type="ARBA" id="ARBA00022519"/>
    </source>
</evidence>
<evidence type="ECO:0000256" key="6">
    <source>
        <dbReference type="ARBA" id="ARBA00023065"/>
    </source>
</evidence>
<keyword evidence="8 11" id="KW-0407">Ion channel</keyword>
<reference evidence="12 13" key="1">
    <citation type="submission" date="2019-02" db="EMBL/GenBank/DDBJ databases">
        <title>Deep-cultivation of Planctomycetes and their phenomic and genomic characterization uncovers novel biology.</title>
        <authorList>
            <person name="Wiegand S."/>
            <person name="Jogler M."/>
            <person name="Boedeker C."/>
            <person name="Pinto D."/>
            <person name="Vollmers J."/>
            <person name="Rivas-Marin E."/>
            <person name="Kohn T."/>
            <person name="Peeters S.H."/>
            <person name="Heuer A."/>
            <person name="Rast P."/>
            <person name="Oberbeckmann S."/>
            <person name="Bunk B."/>
            <person name="Jeske O."/>
            <person name="Meyerdierks A."/>
            <person name="Storesund J.E."/>
            <person name="Kallscheuer N."/>
            <person name="Luecker S."/>
            <person name="Lage O.M."/>
            <person name="Pohl T."/>
            <person name="Merkel B.J."/>
            <person name="Hornburger P."/>
            <person name="Mueller R.-W."/>
            <person name="Bruemmer F."/>
            <person name="Labrenz M."/>
            <person name="Spormann A.M."/>
            <person name="Op Den Camp H."/>
            <person name="Overmann J."/>
            <person name="Amann R."/>
            <person name="Jetten M.S.M."/>
            <person name="Mascher T."/>
            <person name="Medema M.H."/>
            <person name="Devos D.P."/>
            <person name="Kaster A.-K."/>
            <person name="Ovreas L."/>
            <person name="Rohde M."/>
            <person name="Galperin M.Y."/>
            <person name="Jogler C."/>
        </authorList>
    </citation>
    <scope>NUCLEOTIDE SEQUENCE [LARGE SCALE GENOMIC DNA]</scope>
    <source>
        <strain evidence="12 13">KOR34</strain>
    </source>
</reference>
<feature type="transmembrane region" description="Helical" evidence="11">
    <location>
        <begin position="66"/>
        <end position="89"/>
    </location>
</feature>
<keyword evidence="11" id="KW-0915">Sodium</keyword>
<evidence type="ECO:0000256" key="7">
    <source>
        <dbReference type="ARBA" id="ARBA00023136"/>
    </source>
</evidence>
<dbReference type="PANTHER" id="PTHR28259">
    <property type="entry name" value="FLUORIDE EXPORT PROTEIN 1-RELATED"/>
    <property type="match status" value="1"/>
</dbReference>
<evidence type="ECO:0000256" key="5">
    <source>
        <dbReference type="ARBA" id="ARBA00022989"/>
    </source>
</evidence>
<name>A0A5C5VI14_9BACT</name>
<sequence length="127" mass="12755">MTKLLAIAIGGALGALCRHGVGMALLGTRFAYATLVVNVAGCFVLGALVHDGFASNGRLSMLSHPAVTVGFLGALTTFSTFGLQTVLYLEQREWGLAAANVLSNLVIGLAATAAGVALARALAAPSA</sequence>
<keyword evidence="5 11" id="KW-1133">Transmembrane helix</keyword>
<evidence type="ECO:0000256" key="11">
    <source>
        <dbReference type="HAMAP-Rule" id="MF_00454"/>
    </source>
</evidence>